<proteinExistence type="predicted"/>
<sequence length="80" mass="9172">MKPGTIPTVKHCGGSIMLWGCFSVEETGRLGGIEGKMNRVKYREILDENLLQSAQDLRLGRRFTFQQENDFKHTAKIMQE</sequence>
<reference evidence="1" key="2">
    <citation type="submission" date="2025-08" db="UniProtKB">
        <authorList>
            <consortium name="Ensembl"/>
        </authorList>
    </citation>
    <scope>IDENTIFICATION</scope>
</reference>
<accession>A0AAZ3RA49</accession>
<reference evidence="1" key="3">
    <citation type="submission" date="2025-09" db="UniProtKB">
        <authorList>
            <consortium name="Ensembl"/>
        </authorList>
    </citation>
    <scope>IDENTIFICATION</scope>
</reference>
<dbReference type="GeneTree" id="ENSGT01120000272049"/>
<keyword evidence="2" id="KW-1185">Reference proteome</keyword>
<dbReference type="InterPro" id="IPR036397">
    <property type="entry name" value="RNaseH_sf"/>
</dbReference>
<dbReference type="Proteomes" id="UP000694402">
    <property type="component" value="Unassembled WGS sequence"/>
</dbReference>
<dbReference type="AlphaFoldDB" id="A0AAZ3RA49"/>
<dbReference type="Ensembl" id="ENSOTST00005154994.1">
    <property type="protein sequence ID" value="ENSOTSP00005137290.1"/>
    <property type="gene ID" value="ENSOTSG00005068332.1"/>
</dbReference>
<dbReference type="GO" id="GO:0003676">
    <property type="term" value="F:nucleic acid binding"/>
    <property type="evidence" value="ECO:0007669"/>
    <property type="project" value="InterPro"/>
</dbReference>
<name>A0AAZ3RA49_ONCTS</name>
<protein>
    <submittedName>
        <fullName evidence="1">Uncharacterized protein</fullName>
    </submittedName>
</protein>
<reference evidence="2" key="1">
    <citation type="journal article" date="2018" name="PLoS ONE">
        <title>Chinook salmon (Oncorhynchus tshawytscha) genome and transcriptome.</title>
        <authorList>
            <person name="Christensen K.A."/>
            <person name="Leong J.S."/>
            <person name="Sakhrani D."/>
            <person name="Biagi C.A."/>
            <person name="Minkley D.R."/>
            <person name="Withler R.E."/>
            <person name="Rondeau E.B."/>
            <person name="Koop B.F."/>
            <person name="Devlin R.H."/>
        </authorList>
    </citation>
    <scope>NUCLEOTIDE SEQUENCE [LARGE SCALE GENOMIC DNA]</scope>
</reference>
<evidence type="ECO:0000313" key="1">
    <source>
        <dbReference type="Ensembl" id="ENSOTSP00005137290.1"/>
    </source>
</evidence>
<organism evidence="1 2">
    <name type="scientific">Oncorhynchus tshawytscha</name>
    <name type="common">Chinook salmon</name>
    <name type="synonym">Salmo tshawytscha</name>
    <dbReference type="NCBI Taxonomy" id="74940"/>
    <lineage>
        <taxon>Eukaryota</taxon>
        <taxon>Metazoa</taxon>
        <taxon>Chordata</taxon>
        <taxon>Craniata</taxon>
        <taxon>Vertebrata</taxon>
        <taxon>Euteleostomi</taxon>
        <taxon>Actinopterygii</taxon>
        <taxon>Neopterygii</taxon>
        <taxon>Teleostei</taxon>
        <taxon>Protacanthopterygii</taxon>
        <taxon>Salmoniformes</taxon>
        <taxon>Salmonidae</taxon>
        <taxon>Salmoninae</taxon>
        <taxon>Oncorhynchus</taxon>
    </lineage>
</organism>
<evidence type="ECO:0000313" key="2">
    <source>
        <dbReference type="Proteomes" id="UP000694402"/>
    </source>
</evidence>
<dbReference type="Gene3D" id="3.30.420.10">
    <property type="entry name" value="Ribonuclease H-like superfamily/Ribonuclease H"/>
    <property type="match status" value="1"/>
</dbReference>